<dbReference type="InterPro" id="IPR032676">
    <property type="entry name" value="YkuD_2"/>
</dbReference>
<organism evidence="2 4">
    <name type="scientific">Ignatzschineria cameli</name>
    <dbReference type="NCBI Taxonomy" id="2182793"/>
    <lineage>
        <taxon>Bacteria</taxon>
        <taxon>Pseudomonadati</taxon>
        <taxon>Pseudomonadota</taxon>
        <taxon>Gammaproteobacteria</taxon>
        <taxon>Cardiobacteriales</taxon>
        <taxon>Ignatzschineriaceae</taxon>
        <taxon>Ignatzschineria</taxon>
    </lineage>
</organism>
<dbReference type="AlphaFoldDB" id="A0A2U2ARK7"/>
<keyword evidence="1" id="KW-1133">Transmembrane helix</keyword>
<reference evidence="4 5" key="2">
    <citation type="submission" date="2018-05" db="EMBL/GenBank/DDBJ databases">
        <title>Ignatzschineria dubaiensis sp. nov., isolated from necrotic foot tissues of dromedaries (Camelus dromedarius) and associated maggots in Dubai, United Arab Emirates.</title>
        <authorList>
            <person name="Tsang C.C."/>
            <person name="Tang J.Y.M."/>
            <person name="Fong J.Y.H."/>
            <person name="Kinne J."/>
            <person name="Lee H.H."/>
            <person name="Joseph M."/>
            <person name="Jose S."/>
            <person name="Schuster R.K."/>
            <person name="Tang Y."/>
            <person name="Sivakumar S."/>
            <person name="Chen J.H.K."/>
            <person name="Teng J.L.L."/>
            <person name="Lau S.K.P."/>
            <person name="Wernery U."/>
            <person name="Woo P.C.Y."/>
        </authorList>
    </citation>
    <scope>NUCLEOTIDE SEQUENCE [LARGE SCALE GENOMIC DNA]</scope>
    <source>
        <strain evidence="4">UAE-HKU57</strain>
        <strain evidence="5">UAE-HKU58</strain>
    </source>
</reference>
<dbReference type="PANTHER" id="PTHR38477">
    <property type="entry name" value="HYPOTHETICAL EXPORTED PROTEIN"/>
    <property type="match status" value="1"/>
</dbReference>
<dbReference type="PANTHER" id="PTHR38477:SF1">
    <property type="entry name" value="MUREIN L,D-TRANSPEPTIDASE CATALYTIC DOMAIN FAMILY PROTEIN"/>
    <property type="match status" value="1"/>
</dbReference>
<dbReference type="RefSeq" id="WP_109200868.1">
    <property type="nucleotide sequence ID" value="NZ_QEWT01000002.1"/>
</dbReference>
<reference evidence="2" key="1">
    <citation type="journal article" date="2018" name="Genome Announc.">
        <title>Ignatzschineria cameli sp. nov., isolated from necrotic foot tissue of dromedaries (Camelus dromedarius) and associated maggots (Wohlfahrtia species) in Dubai.</title>
        <authorList>
            <person name="Tsang C.C."/>
            <person name="Tang J.Y."/>
            <person name="Fong J.Y."/>
            <person name="Kinne J."/>
            <person name="Lee H.H."/>
            <person name="Joseph M."/>
            <person name="Jose S."/>
            <person name="Schuster R.K."/>
            <person name="Tang Y."/>
            <person name="Sivakumar S."/>
            <person name="Chen J.H."/>
            <person name="Teng J.L."/>
            <person name="Lau S.K."/>
            <person name="Wernery U."/>
            <person name="Woo P.C."/>
        </authorList>
    </citation>
    <scope>NUCLEOTIDE SEQUENCE</scope>
    <source>
        <strain evidence="2">UAE-HKU57</strain>
        <strain evidence="3">UAE-HKU58</strain>
    </source>
</reference>
<protein>
    <submittedName>
        <fullName evidence="2">Peptidase</fullName>
    </submittedName>
</protein>
<proteinExistence type="predicted"/>
<dbReference type="EMBL" id="QEWW01000002">
    <property type="protein sequence ID" value="PWD86906.1"/>
    <property type="molecule type" value="Genomic_DNA"/>
</dbReference>
<feature type="transmembrane region" description="Helical" evidence="1">
    <location>
        <begin position="12"/>
        <end position="30"/>
    </location>
</feature>
<dbReference type="Proteomes" id="UP000245059">
    <property type="component" value="Unassembled WGS sequence"/>
</dbReference>
<keyword evidence="5" id="KW-1185">Reference proteome</keyword>
<gene>
    <name evidence="2" type="ORF">DC077_03580</name>
    <name evidence="3" type="ORF">DC078_01670</name>
</gene>
<dbReference type="OrthoDB" id="9815195at2"/>
<comment type="caution">
    <text evidence="2">The sequence shown here is derived from an EMBL/GenBank/DDBJ whole genome shotgun (WGS) entry which is preliminary data.</text>
</comment>
<evidence type="ECO:0000313" key="5">
    <source>
        <dbReference type="Proteomes" id="UP000245217"/>
    </source>
</evidence>
<accession>A0A2U2ARK7</accession>
<keyword evidence="1" id="KW-0812">Transmembrane</keyword>
<evidence type="ECO:0000313" key="4">
    <source>
        <dbReference type="Proteomes" id="UP000245059"/>
    </source>
</evidence>
<evidence type="ECO:0000256" key="1">
    <source>
        <dbReference type="SAM" id="Phobius"/>
    </source>
</evidence>
<dbReference type="Proteomes" id="UP000245217">
    <property type="component" value="Unassembled WGS sequence"/>
</dbReference>
<dbReference type="Pfam" id="PF13645">
    <property type="entry name" value="YkuD_2"/>
    <property type="match status" value="1"/>
</dbReference>
<keyword evidence="1" id="KW-0472">Membrane</keyword>
<evidence type="ECO:0000313" key="3">
    <source>
        <dbReference type="EMBL" id="PWD94276.1"/>
    </source>
</evidence>
<dbReference type="EMBL" id="QEWV01000001">
    <property type="protein sequence ID" value="PWD94276.1"/>
    <property type="molecule type" value="Genomic_DNA"/>
</dbReference>
<sequence>MCARRSCLRKGIITLLILLFISLLGSAFYFRDRLWLVIKYFESGEQSPIALEKERDPQYSPINLEVRAAEAYQYAQAHDFDLEHAILIDYGRHSGKNRFFVWNFVENRVEIASLVAHGYGNKGFESSNQAITFSNTPNSYASSLGKYRIGARAPSQWGINIHYKMHGLEPTNDKAFERYIVLHSFEMIPEEEQYPAYLPMGFSQGCPVIDNSTMRQVDQLLQRKEKPVLLWAYYLE</sequence>
<evidence type="ECO:0000313" key="2">
    <source>
        <dbReference type="EMBL" id="PWD86906.1"/>
    </source>
</evidence>
<name>A0A2U2ARK7_9GAMM</name>